<gene>
    <name evidence="1" type="ORF">F5148DRAFT_1169204</name>
</gene>
<proteinExistence type="predicted"/>
<evidence type="ECO:0000313" key="2">
    <source>
        <dbReference type="Proteomes" id="UP001207468"/>
    </source>
</evidence>
<reference evidence="1" key="1">
    <citation type="submission" date="2021-03" db="EMBL/GenBank/DDBJ databases">
        <title>Evolutionary priming and transition to the ectomycorrhizal habit in an iconic lineage of mushroom-forming fungi: is preadaptation a requirement?</title>
        <authorList>
            <consortium name="DOE Joint Genome Institute"/>
            <person name="Looney B.P."/>
            <person name="Miyauchi S."/>
            <person name="Morin E."/>
            <person name="Drula E."/>
            <person name="Courty P.E."/>
            <person name="Chicoki N."/>
            <person name="Fauchery L."/>
            <person name="Kohler A."/>
            <person name="Kuo A."/>
            <person name="LaButti K."/>
            <person name="Pangilinan J."/>
            <person name="Lipzen A."/>
            <person name="Riley R."/>
            <person name="Andreopoulos W."/>
            <person name="He G."/>
            <person name="Johnson J."/>
            <person name="Barry K.W."/>
            <person name="Grigoriev I.V."/>
            <person name="Nagy L."/>
            <person name="Hibbett D."/>
            <person name="Henrissat B."/>
            <person name="Matheny P.B."/>
            <person name="Labbe J."/>
            <person name="Martin A.F."/>
        </authorList>
    </citation>
    <scope>NUCLEOTIDE SEQUENCE</scope>
    <source>
        <strain evidence="1">BPL698</strain>
    </source>
</reference>
<protein>
    <submittedName>
        <fullName evidence="1">Uncharacterized protein</fullName>
    </submittedName>
</protein>
<name>A0ACC0UKS2_9AGAM</name>
<sequence>MRTSSVFAIFCLALAIGITSSSNAQPHSAQPLRPLDEAPPEHKKALSAVHEQWKQISSTIEPHYRRLPNQDSVIAFGQYGHDIKQLRNNLRELHDIYPTDLSQGWLNDMIDEQREKEGHCWHMKRLLKKFA</sequence>
<keyword evidence="2" id="KW-1185">Reference proteome</keyword>
<dbReference type="EMBL" id="JAGFNK010000018">
    <property type="protein sequence ID" value="KAI9511707.1"/>
    <property type="molecule type" value="Genomic_DNA"/>
</dbReference>
<comment type="caution">
    <text evidence="1">The sequence shown here is derived from an EMBL/GenBank/DDBJ whole genome shotgun (WGS) entry which is preliminary data.</text>
</comment>
<organism evidence="1 2">
    <name type="scientific">Russula earlei</name>
    <dbReference type="NCBI Taxonomy" id="71964"/>
    <lineage>
        <taxon>Eukaryota</taxon>
        <taxon>Fungi</taxon>
        <taxon>Dikarya</taxon>
        <taxon>Basidiomycota</taxon>
        <taxon>Agaricomycotina</taxon>
        <taxon>Agaricomycetes</taxon>
        <taxon>Russulales</taxon>
        <taxon>Russulaceae</taxon>
        <taxon>Russula</taxon>
    </lineage>
</organism>
<accession>A0ACC0UKS2</accession>
<evidence type="ECO:0000313" key="1">
    <source>
        <dbReference type="EMBL" id="KAI9511707.1"/>
    </source>
</evidence>
<dbReference type="Proteomes" id="UP001207468">
    <property type="component" value="Unassembled WGS sequence"/>
</dbReference>